<feature type="compositionally biased region" description="Basic and acidic residues" evidence="1">
    <location>
        <begin position="1"/>
        <end position="28"/>
    </location>
</feature>
<feature type="non-terminal residue" evidence="2">
    <location>
        <position position="1"/>
    </location>
</feature>
<feature type="compositionally biased region" description="Basic and acidic residues" evidence="1">
    <location>
        <begin position="73"/>
        <end position="85"/>
    </location>
</feature>
<accession>A0ABP0HQQ4</accession>
<feature type="region of interest" description="Disordered" evidence="1">
    <location>
        <begin position="1"/>
        <end position="150"/>
    </location>
</feature>
<feature type="non-terminal residue" evidence="2">
    <location>
        <position position="246"/>
    </location>
</feature>
<name>A0ABP0HQQ4_9DINO</name>
<dbReference type="EMBL" id="CAXAMN010001091">
    <property type="protein sequence ID" value="CAK8992212.1"/>
    <property type="molecule type" value="Genomic_DNA"/>
</dbReference>
<feature type="compositionally biased region" description="Basic residues" evidence="1">
    <location>
        <begin position="126"/>
        <end position="145"/>
    </location>
</feature>
<feature type="compositionally biased region" description="Acidic residues" evidence="1">
    <location>
        <begin position="29"/>
        <end position="39"/>
    </location>
</feature>
<sequence length="246" mass="27303">RSPKKVEEKRGASQQPPEKDEEKDKDSSESEEEKEESEAASDKTILVDPSLPPATSAPGLSGKAKPPVPPRGVAEKVKTEEKADHGEEEPAGDSTGLGTSRRRHRHSHRRRSSQPSRPDRKDDKSSKKRKNRNPKHRAGRKHKRLYRAERDPYIKIHRKLDESEGEVELVGAGGAYGLFDVNEPARWSTLETKLGDIITTMVPGELLGEEGVEAVFLVTGIELGADGRKRMGKQFEAGEELEEFDA</sequence>
<gene>
    <name evidence="2" type="ORF">CCMP2556_LOCUS2772</name>
</gene>
<protein>
    <recommendedName>
        <fullName evidence="4">Peptidylprolyl isomerase</fullName>
    </recommendedName>
</protein>
<evidence type="ECO:0000313" key="2">
    <source>
        <dbReference type="EMBL" id="CAK8992212.1"/>
    </source>
</evidence>
<comment type="caution">
    <text evidence="2">The sequence shown here is derived from an EMBL/GenBank/DDBJ whole genome shotgun (WGS) entry which is preliminary data.</text>
</comment>
<proteinExistence type="predicted"/>
<organism evidence="2 3">
    <name type="scientific">Durusdinium trenchii</name>
    <dbReference type="NCBI Taxonomy" id="1381693"/>
    <lineage>
        <taxon>Eukaryota</taxon>
        <taxon>Sar</taxon>
        <taxon>Alveolata</taxon>
        <taxon>Dinophyceae</taxon>
        <taxon>Suessiales</taxon>
        <taxon>Symbiodiniaceae</taxon>
        <taxon>Durusdinium</taxon>
    </lineage>
</organism>
<evidence type="ECO:0000313" key="3">
    <source>
        <dbReference type="Proteomes" id="UP001642484"/>
    </source>
</evidence>
<evidence type="ECO:0008006" key="4">
    <source>
        <dbReference type="Google" id="ProtNLM"/>
    </source>
</evidence>
<reference evidence="2 3" key="1">
    <citation type="submission" date="2024-02" db="EMBL/GenBank/DDBJ databases">
        <authorList>
            <person name="Chen Y."/>
            <person name="Shah S."/>
            <person name="Dougan E. K."/>
            <person name="Thang M."/>
            <person name="Chan C."/>
        </authorList>
    </citation>
    <scope>NUCLEOTIDE SEQUENCE [LARGE SCALE GENOMIC DNA]</scope>
</reference>
<keyword evidence="3" id="KW-1185">Reference proteome</keyword>
<evidence type="ECO:0000256" key="1">
    <source>
        <dbReference type="SAM" id="MobiDB-lite"/>
    </source>
</evidence>
<dbReference type="Proteomes" id="UP001642484">
    <property type="component" value="Unassembled WGS sequence"/>
</dbReference>
<feature type="compositionally biased region" description="Basic residues" evidence="1">
    <location>
        <begin position="100"/>
        <end position="112"/>
    </location>
</feature>